<gene>
    <name evidence="2" type="ORF">Ljam_0952</name>
</gene>
<dbReference type="EMBL" id="LNYG01000013">
    <property type="protein sequence ID" value="KTD06757.1"/>
    <property type="molecule type" value="Genomic_DNA"/>
</dbReference>
<dbReference type="Pfam" id="PF13181">
    <property type="entry name" value="TPR_8"/>
    <property type="match status" value="1"/>
</dbReference>
<dbReference type="Gene3D" id="1.25.40.10">
    <property type="entry name" value="Tetratricopeptide repeat domain"/>
    <property type="match status" value="2"/>
</dbReference>
<name>A0A0W0UFV4_9GAMM</name>
<dbReference type="InterPro" id="IPR019734">
    <property type="entry name" value="TPR_rpt"/>
</dbReference>
<feature type="repeat" description="TPR" evidence="1">
    <location>
        <begin position="49"/>
        <end position="82"/>
    </location>
</feature>
<organism evidence="2 3">
    <name type="scientific">Legionella jamestowniensis</name>
    <dbReference type="NCBI Taxonomy" id="455"/>
    <lineage>
        <taxon>Bacteria</taxon>
        <taxon>Pseudomonadati</taxon>
        <taxon>Pseudomonadota</taxon>
        <taxon>Gammaproteobacteria</taxon>
        <taxon>Legionellales</taxon>
        <taxon>Legionellaceae</taxon>
        <taxon>Legionella</taxon>
    </lineage>
</organism>
<dbReference type="PATRIC" id="fig|455.5.peg.1011"/>
<evidence type="ECO:0000313" key="3">
    <source>
        <dbReference type="Proteomes" id="UP000054715"/>
    </source>
</evidence>
<proteinExistence type="predicted"/>
<protein>
    <submittedName>
        <fullName evidence="2">Tetratricopeptide repeat protein</fullName>
    </submittedName>
</protein>
<dbReference type="InterPro" id="IPR011990">
    <property type="entry name" value="TPR-like_helical_dom_sf"/>
</dbReference>
<keyword evidence="1" id="KW-0802">TPR repeat</keyword>
<reference evidence="2 3" key="1">
    <citation type="submission" date="2015-11" db="EMBL/GenBank/DDBJ databases">
        <title>Genomic analysis of 38 Legionella species identifies large and diverse effector repertoires.</title>
        <authorList>
            <person name="Burstein D."/>
            <person name="Amaro F."/>
            <person name="Zusman T."/>
            <person name="Lifshitz Z."/>
            <person name="Cohen O."/>
            <person name="Gilbert J.A."/>
            <person name="Pupko T."/>
            <person name="Shuman H.A."/>
            <person name="Segal G."/>
        </authorList>
    </citation>
    <scope>NUCLEOTIDE SEQUENCE [LARGE SCALE GENOMIC DNA]</scope>
    <source>
        <strain evidence="2 3">JA-26-G1-E2</strain>
    </source>
</reference>
<dbReference type="AlphaFoldDB" id="A0A0W0UFV4"/>
<dbReference type="PROSITE" id="PS50005">
    <property type="entry name" value="TPR"/>
    <property type="match status" value="1"/>
</dbReference>
<dbReference type="PANTHER" id="PTHR45588:SF1">
    <property type="entry name" value="WW DOMAIN-CONTAINING PROTEIN"/>
    <property type="match status" value="1"/>
</dbReference>
<sequence length="566" mass="65025">MRIKSLLFFFLFLFNTYSFAFLGKKISEAPLFNNLGTLNFSVSTKNPLAQRFFEQGLMLYYGFEWGEAIRSFKEATRLDPTCGMCYWGLALALGSKINAPMSGNEYKVARAAIQKAVSLKNYETPHEQGYINALALRFQHPPKKITSAKVTTFSCHTASTTFDKSTPKEILAYSNAMEKLIKKYLNDQHAKALYAWALFETIEWNFWDIQGKINPVTPKIIAILKEVLDKEPLHAGANHYYVHVIETSPTPEEALESANRLQTLVPGSEHLIHMPTHIYMLTGRFHEGSASNLQATAVFNEYNNACRAQGFEPEINYLYFHNYDFLRSTATFEGRKALALSAAQSMVSPPFVAWLANEPSLQWYIPIPSYVKARFGMWKEVLEEAKPPKRYQYALGMWHYVQGMALLHLNNKMAARQELVQLSHIIRQGPNNENLQKNGIHLLKIAKAILQANITDANHDPQSTFHYLQKAMKLQQNMRYHEPPDWYFPVMEILADAYLKWGYPEKAIEYYQQDLKQFPKNGWALYGLAKSLQQLGKTQEANDIFQQFSEAWKYADIVHPVSMFEN</sequence>
<dbReference type="Proteomes" id="UP000054715">
    <property type="component" value="Unassembled WGS sequence"/>
</dbReference>
<dbReference type="STRING" id="455.Ljam_0952"/>
<dbReference type="SMART" id="SM00028">
    <property type="entry name" value="TPR"/>
    <property type="match status" value="2"/>
</dbReference>
<evidence type="ECO:0000256" key="1">
    <source>
        <dbReference type="PROSITE-ProRule" id="PRU00339"/>
    </source>
</evidence>
<evidence type="ECO:0000313" key="2">
    <source>
        <dbReference type="EMBL" id="KTD06757.1"/>
    </source>
</evidence>
<dbReference type="RefSeq" id="WP_058448992.1">
    <property type="nucleotide sequence ID" value="NZ_CAAAJF010000009.1"/>
</dbReference>
<comment type="caution">
    <text evidence="2">The sequence shown here is derived from an EMBL/GenBank/DDBJ whole genome shotgun (WGS) entry which is preliminary data.</text>
</comment>
<dbReference type="SUPFAM" id="SSF48452">
    <property type="entry name" value="TPR-like"/>
    <property type="match status" value="2"/>
</dbReference>
<dbReference type="PANTHER" id="PTHR45588">
    <property type="entry name" value="TPR DOMAIN-CONTAINING PROTEIN"/>
    <property type="match status" value="1"/>
</dbReference>
<dbReference type="OrthoDB" id="9778494at2"/>
<accession>A0A0W0UFV4</accession>